<reference evidence="1" key="1">
    <citation type="submission" date="2015-03" db="EMBL/GenBank/DDBJ databases">
        <title>Wuchereria bancrofti Genome Sequencing Papua New Guinea Strain.</title>
        <authorList>
            <person name="Small S.T."/>
            <person name="Serre D."/>
            <person name="Zimmerman P.A."/>
        </authorList>
    </citation>
    <scope>NUCLEOTIDE SEQUENCE [LARGE SCALE GENOMIC DNA]</scope>
    <source>
        <strain evidence="1">pt0022</strain>
    </source>
</reference>
<reference evidence="2" key="3">
    <citation type="submission" date="2024-02" db="UniProtKB">
        <authorList>
            <consortium name="WormBaseParasite"/>
        </authorList>
    </citation>
    <scope>IDENTIFICATION</scope>
    <source>
        <strain evidence="2">pt0022</strain>
    </source>
</reference>
<organism evidence="1 2">
    <name type="scientific">Wuchereria bancrofti</name>
    <dbReference type="NCBI Taxonomy" id="6293"/>
    <lineage>
        <taxon>Eukaryota</taxon>
        <taxon>Metazoa</taxon>
        <taxon>Ecdysozoa</taxon>
        <taxon>Nematoda</taxon>
        <taxon>Chromadorea</taxon>
        <taxon>Rhabditida</taxon>
        <taxon>Spirurina</taxon>
        <taxon>Spiruromorpha</taxon>
        <taxon>Filarioidea</taxon>
        <taxon>Onchocercidae</taxon>
        <taxon>Wuchereria</taxon>
    </lineage>
</organism>
<name>A0AAF5RVX1_WUCBA</name>
<proteinExistence type="predicted"/>
<dbReference type="Proteomes" id="UP000093561">
    <property type="component" value="Unassembled WGS sequence"/>
</dbReference>
<dbReference type="AlphaFoldDB" id="A0AAF5RVX1"/>
<accession>A0AAF5RVX1</accession>
<evidence type="ECO:0000313" key="2">
    <source>
        <dbReference type="WBParaSite" id="mrna-Wban_06349"/>
    </source>
</evidence>
<sequence>MELYGKKPPVELNYEETTEWLKQQKSDIGKQIIKKKILIAELEAIINERPLVDIEEIGLVLKPGDFLNPGSARGEHLTEDNVYRKDKTICREENLQIHALAHQYKKNTCKRIDHLWKTWREIWLFKWLSYPHSEKKENECRGDKKEKFSMLSH</sequence>
<evidence type="ECO:0000313" key="1">
    <source>
        <dbReference type="Proteomes" id="UP000093561"/>
    </source>
</evidence>
<reference evidence="1" key="2">
    <citation type="journal article" date="2016" name="Mol. Ecol.">
        <title>Population genomics of the filarial nematode parasite Wuchereria bancrofti from mosquitoes.</title>
        <authorList>
            <person name="Small S.T."/>
            <person name="Reimer L.J."/>
            <person name="Tisch D.J."/>
            <person name="King C.L."/>
            <person name="Christensen B.M."/>
            <person name="Siba P.M."/>
            <person name="Kazura J.W."/>
            <person name="Serre D."/>
            <person name="Zimmerman P.A."/>
        </authorList>
    </citation>
    <scope>NUCLEOTIDE SEQUENCE</scope>
    <source>
        <strain evidence="1">pt0022</strain>
    </source>
</reference>
<dbReference type="WBParaSite" id="mrna-Wban_06349">
    <property type="protein sequence ID" value="mrna-Wban_06349"/>
    <property type="gene ID" value="Wban_06349"/>
</dbReference>
<protein>
    <submittedName>
        <fullName evidence="2">Uncharacterized protein</fullName>
    </submittedName>
</protein>